<proteinExistence type="predicted"/>
<organism evidence="1 2">
    <name type="scientific">Thiohalorhabdus denitrificans</name>
    <dbReference type="NCBI Taxonomy" id="381306"/>
    <lineage>
        <taxon>Bacteria</taxon>
        <taxon>Pseudomonadati</taxon>
        <taxon>Pseudomonadota</taxon>
        <taxon>Gammaproteobacteria</taxon>
        <taxon>Thiohalorhabdales</taxon>
        <taxon>Thiohalorhabdaceae</taxon>
        <taxon>Thiohalorhabdus</taxon>
    </lineage>
</organism>
<dbReference type="STRING" id="381306.AN478_01395"/>
<dbReference type="AlphaFoldDB" id="A0A1G5GQ04"/>
<dbReference type="Proteomes" id="UP000183104">
    <property type="component" value="Unassembled WGS sequence"/>
</dbReference>
<keyword evidence="2" id="KW-1185">Reference proteome</keyword>
<gene>
    <name evidence="1" type="ORF">SAMN05661077_2389</name>
</gene>
<name>A0A1G5GQ04_9GAMM</name>
<evidence type="ECO:0000313" key="2">
    <source>
        <dbReference type="Proteomes" id="UP000183104"/>
    </source>
</evidence>
<evidence type="ECO:0000313" key="1">
    <source>
        <dbReference type="EMBL" id="SCY53467.1"/>
    </source>
</evidence>
<accession>A0A1G5GQ04</accession>
<dbReference type="EMBL" id="FMUN01000007">
    <property type="protein sequence ID" value="SCY53467.1"/>
    <property type="molecule type" value="Genomic_DNA"/>
</dbReference>
<protein>
    <submittedName>
        <fullName evidence="1">Uncharacterized protein</fullName>
    </submittedName>
</protein>
<reference evidence="2" key="1">
    <citation type="submission" date="2016-10" db="EMBL/GenBank/DDBJ databases">
        <authorList>
            <person name="Varghese N."/>
        </authorList>
    </citation>
    <scope>NUCLEOTIDE SEQUENCE [LARGE SCALE GENOMIC DNA]</scope>
    <source>
        <strain evidence="2">HL 19</strain>
    </source>
</reference>
<sequence>MVPLVYSVNVKKKEETMVYADLLVHVDKDLEAEQGRGLASALEKRDGVAAARFHPRRSHLLQVWYDPQRIPAGEILGAAREGAGEARLVAL</sequence>